<dbReference type="EMBL" id="CP100595">
    <property type="protein sequence ID" value="UTJ06486.1"/>
    <property type="molecule type" value="Genomic_DNA"/>
</dbReference>
<dbReference type="RefSeq" id="WP_254576665.1">
    <property type="nucleotide sequence ID" value="NZ_CP100595.1"/>
</dbReference>
<keyword evidence="2" id="KW-1185">Reference proteome</keyword>
<organism evidence="1 2">
    <name type="scientific">Arcobacter roscoffensis</name>
    <dbReference type="NCBI Taxonomy" id="2961520"/>
    <lineage>
        <taxon>Bacteria</taxon>
        <taxon>Pseudomonadati</taxon>
        <taxon>Campylobacterota</taxon>
        <taxon>Epsilonproteobacteria</taxon>
        <taxon>Campylobacterales</taxon>
        <taxon>Arcobacteraceae</taxon>
        <taxon>Arcobacter</taxon>
    </lineage>
</organism>
<evidence type="ECO:0000313" key="1">
    <source>
        <dbReference type="EMBL" id="UTJ06486.1"/>
    </source>
</evidence>
<reference evidence="1" key="1">
    <citation type="submission" date="2022-07" db="EMBL/GenBank/DDBJ databases">
        <title>Arcobacter roscoffensis sp. nov., a marine bacterium isolated from coastal seawater collected from Roscoff, France.</title>
        <authorList>
            <person name="Pascual J."/>
            <person name="Lepeaux C."/>
            <person name="Methner A."/>
            <person name="Overmann J."/>
        </authorList>
    </citation>
    <scope>NUCLEOTIDE SEQUENCE</scope>
    <source>
        <strain evidence="1">ARW1-2F2</strain>
    </source>
</reference>
<evidence type="ECO:0000313" key="2">
    <source>
        <dbReference type="Proteomes" id="UP001060012"/>
    </source>
</evidence>
<proteinExistence type="predicted"/>
<protein>
    <submittedName>
        <fullName evidence="1">Uncharacterized protein</fullName>
    </submittedName>
</protein>
<dbReference type="Proteomes" id="UP001060012">
    <property type="component" value="Chromosome"/>
</dbReference>
<accession>A0ABY5E403</accession>
<gene>
    <name evidence="1" type="ORF">NJU99_14770</name>
</gene>
<sequence length="280" mass="32193">MGLFLLISFLSTLGVALLVASIFSYSLELPSFINKVRAIIEKVVIGKDFLADMTNENKKEVLSNIIKPNQKQLDSYSNIESYYNYFIHDIMSVAEKNVRSNYRIFINVYEDKRKKRIYSDGVYSYRLFPSENGYNPIILGFVIADKDSKIKSIIINSPDGKTKDVNIDELVPKEENGITEYEVDIQEFGNGHGHLDIELRMIEYGHDHWLNVNFKALQPTDGFQLNVYCHNKVRIQESIVFEASDIFNSVISEDRRELNVSCYQWVNEGTGLSCIVSKKQ</sequence>
<name>A0ABY5E403_9BACT</name>